<dbReference type="GO" id="GO:0006952">
    <property type="term" value="P:defense response"/>
    <property type="evidence" value="ECO:0007669"/>
    <property type="project" value="UniProtKB-KW"/>
</dbReference>
<dbReference type="SMART" id="SM00768">
    <property type="entry name" value="X8"/>
    <property type="match status" value="1"/>
</dbReference>
<keyword evidence="12" id="KW-0325">Glycoprotein</keyword>
<feature type="signal peptide" evidence="18">
    <location>
        <begin position="1"/>
        <end position="23"/>
    </location>
</feature>
<evidence type="ECO:0000256" key="3">
    <source>
        <dbReference type="ARBA" id="ARBA00008773"/>
    </source>
</evidence>
<evidence type="ECO:0000256" key="15">
    <source>
        <dbReference type="RuleBase" id="RU004335"/>
    </source>
</evidence>
<keyword evidence="13" id="KW-0449">Lipoprotein</keyword>
<evidence type="ECO:0000256" key="16">
    <source>
        <dbReference type="RuleBase" id="RU004336"/>
    </source>
</evidence>
<proteinExistence type="inferred from homology"/>
<sequence>MVRARVVISTWIFLMTFVSTCSGDGTVKVGINWGNMASNPLPPTYVVGMLKDNGIKKVKLFDADPSTLSALTGTDIEVMVAIPNDMLEKMTKEKHAKEWVKKNVTKHLFDGGVNIKYVAVGNEPFLSSYNDSFKHTTYPALKNVQNALNGAGHSNIKASVPLNADVYESASNTPSNGDFRVDIKDLMLEILQFLHENGSPFIVNIYPFLSLHQNADFPEEFAFFGDGGKSIQDKSHSYNNVFDANFDTLVWSLKKYGYGNMKIIVGEIGWPTDGQAKSNVKLAKRFYDGLMKKLAANKGTPMRPGPMEVYLFGLLDENMKSVAPGNFERHWGIFRYDGQPKFPMDLTGKGNDKMLIGAKGVQYMESKWCIFNQEAKDQDKIGSAMSYACSRADCTPLDYGSSCNHLDPMGNISYAFNMYFQMNEQSVEACQFEGLAMITTTNASQNGCLFPIELQSGAFRVSLGYGNVGVLGVLFMVLVLL</sequence>
<accession>A0AAW1K6T1</accession>
<dbReference type="Gene3D" id="1.20.58.1040">
    <property type="match status" value="1"/>
</dbReference>
<comment type="caution">
    <text evidence="20">The sequence shown here is derived from an EMBL/GenBank/DDBJ whole genome shotgun (WGS) entry which is preliminary data.</text>
</comment>
<feature type="chain" id="PRO_5043519805" description="glucan endo-1,3-beta-D-glucosidase" evidence="18">
    <location>
        <begin position="24"/>
        <end position="481"/>
    </location>
</feature>
<dbReference type="InterPro" id="IPR017853">
    <property type="entry name" value="GH"/>
</dbReference>
<protein>
    <recommendedName>
        <fullName evidence="4">glucan endo-1,3-beta-D-glucosidase</fullName>
        <ecNumber evidence="4">3.2.1.39</ecNumber>
    </recommendedName>
</protein>
<gene>
    <name evidence="20" type="ORF">RND81_06G018600</name>
</gene>
<keyword evidence="8 16" id="KW-0378">Hydrolase</keyword>
<name>A0AAW1K6T1_SAPOF</name>
<evidence type="ECO:0000256" key="7">
    <source>
        <dbReference type="ARBA" id="ARBA00022729"/>
    </source>
</evidence>
<dbReference type="Pfam" id="PF00332">
    <property type="entry name" value="Glyco_hydro_17"/>
    <property type="match status" value="1"/>
</dbReference>
<comment type="catalytic activity">
    <reaction evidence="1">
        <text>Hydrolysis of (1-&gt;3)-beta-D-glucosidic linkages in (1-&gt;3)-beta-D-glucans.</text>
        <dbReference type="EC" id="3.2.1.39"/>
    </reaction>
</comment>
<evidence type="ECO:0000313" key="21">
    <source>
        <dbReference type="Proteomes" id="UP001443914"/>
    </source>
</evidence>
<dbReference type="FunFam" id="1.20.58.1040:FF:000002">
    <property type="entry name" value="Glucan endo-1,3-beta-glucosidase 8"/>
    <property type="match status" value="1"/>
</dbReference>
<evidence type="ECO:0000313" key="20">
    <source>
        <dbReference type="EMBL" id="KAK9713309.1"/>
    </source>
</evidence>
<keyword evidence="5" id="KW-1003">Cell membrane</keyword>
<keyword evidence="17" id="KW-1133">Transmembrane helix</keyword>
<evidence type="ECO:0000256" key="9">
    <source>
        <dbReference type="ARBA" id="ARBA00022821"/>
    </source>
</evidence>
<evidence type="ECO:0000256" key="10">
    <source>
        <dbReference type="ARBA" id="ARBA00023136"/>
    </source>
</evidence>
<comment type="subcellular location">
    <subcellularLocation>
        <location evidence="2">Cell membrane</location>
        <topology evidence="2">Lipid-anchor</topology>
        <topology evidence="2">GPI-anchor</topology>
    </subcellularLocation>
</comment>
<keyword evidence="9" id="KW-0611">Plant defense</keyword>
<feature type="transmembrane region" description="Helical" evidence="17">
    <location>
        <begin position="458"/>
        <end position="480"/>
    </location>
</feature>
<dbReference type="EC" id="3.2.1.39" evidence="4"/>
<evidence type="ECO:0000256" key="6">
    <source>
        <dbReference type="ARBA" id="ARBA00022622"/>
    </source>
</evidence>
<dbReference type="PANTHER" id="PTHR32227">
    <property type="entry name" value="GLUCAN ENDO-1,3-BETA-GLUCOSIDASE BG1-RELATED-RELATED"/>
    <property type="match status" value="1"/>
</dbReference>
<dbReference type="AlphaFoldDB" id="A0AAW1K6T1"/>
<comment type="similarity">
    <text evidence="3 15">Belongs to the glycosyl hydrolase 17 family.</text>
</comment>
<organism evidence="20 21">
    <name type="scientific">Saponaria officinalis</name>
    <name type="common">Common soapwort</name>
    <name type="synonym">Lychnis saponaria</name>
    <dbReference type="NCBI Taxonomy" id="3572"/>
    <lineage>
        <taxon>Eukaryota</taxon>
        <taxon>Viridiplantae</taxon>
        <taxon>Streptophyta</taxon>
        <taxon>Embryophyta</taxon>
        <taxon>Tracheophyta</taxon>
        <taxon>Spermatophyta</taxon>
        <taxon>Magnoliopsida</taxon>
        <taxon>eudicotyledons</taxon>
        <taxon>Gunneridae</taxon>
        <taxon>Pentapetalae</taxon>
        <taxon>Caryophyllales</taxon>
        <taxon>Caryophyllaceae</taxon>
        <taxon>Caryophylleae</taxon>
        <taxon>Saponaria</taxon>
    </lineage>
</organism>
<evidence type="ECO:0000256" key="13">
    <source>
        <dbReference type="ARBA" id="ARBA00023288"/>
    </source>
</evidence>
<evidence type="ECO:0000256" key="18">
    <source>
        <dbReference type="SAM" id="SignalP"/>
    </source>
</evidence>
<keyword evidence="17" id="KW-0812">Transmembrane</keyword>
<dbReference type="SUPFAM" id="SSF51445">
    <property type="entry name" value="(Trans)glycosidases"/>
    <property type="match status" value="1"/>
</dbReference>
<keyword evidence="7 18" id="KW-0732">Signal</keyword>
<evidence type="ECO:0000256" key="11">
    <source>
        <dbReference type="ARBA" id="ARBA00023157"/>
    </source>
</evidence>
<keyword evidence="6" id="KW-0336">GPI-anchor</keyword>
<dbReference type="EMBL" id="JBDFQZ010000006">
    <property type="protein sequence ID" value="KAK9713309.1"/>
    <property type="molecule type" value="Genomic_DNA"/>
</dbReference>
<dbReference type="Proteomes" id="UP001443914">
    <property type="component" value="Unassembled WGS sequence"/>
</dbReference>
<dbReference type="Gene3D" id="3.20.20.80">
    <property type="entry name" value="Glycosidases"/>
    <property type="match status" value="1"/>
</dbReference>
<evidence type="ECO:0000256" key="2">
    <source>
        <dbReference type="ARBA" id="ARBA00004609"/>
    </source>
</evidence>
<dbReference type="PROSITE" id="PS00587">
    <property type="entry name" value="GLYCOSYL_HYDROL_F17"/>
    <property type="match status" value="1"/>
</dbReference>
<evidence type="ECO:0000259" key="19">
    <source>
        <dbReference type="SMART" id="SM00768"/>
    </source>
</evidence>
<keyword evidence="11" id="KW-1015">Disulfide bond</keyword>
<dbReference type="InterPro" id="IPR012946">
    <property type="entry name" value="X8"/>
</dbReference>
<evidence type="ECO:0000256" key="14">
    <source>
        <dbReference type="ARBA" id="ARBA00023295"/>
    </source>
</evidence>
<evidence type="ECO:0000256" key="4">
    <source>
        <dbReference type="ARBA" id="ARBA00012780"/>
    </source>
</evidence>
<keyword evidence="21" id="KW-1185">Reference proteome</keyword>
<evidence type="ECO:0000256" key="17">
    <source>
        <dbReference type="SAM" id="Phobius"/>
    </source>
</evidence>
<dbReference type="GO" id="GO:0042973">
    <property type="term" value="F:glucan endo-1,3-beta-D-glucosidase activity"/>
    <property type="evidence" value="ECO:0007669"/>
    <property type="project" value="UniProtKB-EC"/>
</dbReference>
<dbReference type="GO" id="GO:0005975">
    <property type="term" value="P:carbohydrate metabolic process"/>
    <property type="evidence" value="ECO:0007669"/>
    <property type="project" value="InterPro"/>
</dbReference>
<dbReference type="FunFam" id="3.20.20.80:FF:000008">
    <property type="entry name" value="Glucan endo-1,3-beta-glucosidase 5"/>
    <property type="match status" value="1"/>
</dbReference>
<dbReference type="GO" id="GO:0098552">
    <property type="term" value="C:side of membrane"/>
    <property type="evidence" value="ECO:0007669"/>
    <property type="project" value="UniProtKB-KW"/>
</dbReference>
<dbReference type="InterPro" id="IPR044965">
    <property type="entry name" value="Glyco_hydro_17_plant"/>
</dbReference>
<dbReference type="InterPro" id="IPR000490">
    <property type="entry name" value="Glyco_hydro_17"/>
</dbReference>
<reference evidence="20" key="1">
    <citation type="submission" date="2024-03" db="EMBL/GenBank/DDBJ databases">
        <title>WGS assembly of Saponaria officinalis var. Norfolk2.</title>
        <authorList>
            <person name="Jenkins J."/>
            <person name="Shu S."/>
            <person name="Grimwood J."/>
            <person name="Barry K."/>
            <person name="Goodstein D."/>
            <person name="Schmutz J."/>
            <person name="Leebens-Mack J."/>
            <person name="Osbourn A."/>
        </authorList>
    </citation>
    <scope>NUCLEOTIDE SEQUENCE [LARGE SCALE GENOMIC DNA]</scope>
    <source>
        <strain evidence="20">JIC</strain>
    </source>
</reference>
<evidence type="ECO:0000256" key="8">
    <source>
        <dbReference type="ARBA" id="ARBA00022801"/>
    </source>
</evidence>
<keyword evidence="14 16" id="KW-0326">Glycosidase</keyword>
<dbReference type="Pfam" id="PF07983">
    <property type="entry name" value="X8"/>
    <property type="match status" value="1"/>
</dbReference>
<keyword evidence="10 17" id="KW-0472">Membrane</keyword>
<evidence type="ECO:0000256" key="5">
    <source>
        <dbReference type="ARBA" id="ARBA00022475"/>
    </source>
</evidence>
<feature type="domain" description="X8" evidence="19">
    <location>
        <begin position="367"/>
        <end position="450"/>
    </location>
</feature>
<dbReference type="GO" id="GO:0005886">
    <property type="term" value="C:plasma membrane"/>
    <property type="evidence" value="ECO:0007669"/>
    <property type="project" value="UniProtKB-SubCell"/>
</dbReference>
<evidence type="ECO:0000256" key="12">
    <source>
        <dbReference type="ARBA" id="ARBA00023180"/>
    </source>
</evidence>
<evidence type="ECO:0000256" key="1">
    <source>
        <dbReference type="ARBA" id="ARBA00000382"/>
    </source>
</evidence>